<dbReference type="InterPro" id="IPR044153">
    <property type="entry name" value="PIN_Pae0151-like"/>
</dbReference>
<organism evidence="2">
    <name type="scientific">Caldiarchaeum subterraneum</name>
    <dbReference type="NCBI Taxonomy" id="311458"/>
    <lineage>
        <taxon>Archaea</taxon>
        <taxon>Nitrososphaerota</taxon>
        <taxon>Candidatus Caldarchaeales</taxon>
        <taxon>Candidatus Caldarchaeaceae</taxon>
        <taxon>Candidatus Caldarchaeum</taxon>
    </lineage>
</organism>
<dbReference type="Gene3D" id="3.40.50.1010">
    <property type="entry name" value="5'-nuclease"/>
    <property type="match status" value="1"/>
</dbReference>
<dbReference type="EMBL" id="DRXS01000026">
    <property type="protein sequence ID" value="HHR40274.1"/>
    <property type="molecule type" value="Genomic_DNA"/>
</dbReference>
<protein>
    <recommendedName>
        <fullName evidence="3">PIN domain-containing protein</fullName>
    </recommendedName>
</protein>
<dbReference type="AlphaFoldDB" id="A0A7C5U490"/>
<evidence type="ECO:0000256" key="1">
    <source>
        <dbReference type="ARBA" id="ARBA00022842"/>
    </source>
</evidence>
<sequence>MKHRLFDASALINCVWLGKAAELVGHYSVELVKFEVGNYVWKRRDSMRHEDCLTVFEKLQALIALMKTAPVNFSDALSLAISENITFCDAVYLQAAVQNGLDLVTDDSKLFETAKKYVRVLRSEEL</sequence>
<keyword evidence="1" id="KW-0460">Magnesium</keyword>
<dbReference type="PANTHER" id="PTHR35901:SF1">
    <property type="entry name" value="EXONUCLEASE VAPC9"/>
    <property type="match status" value="1"/>
</dbReference>
<dbReference type="InterPro" id="IPR029060">
    <property type="entry name" value="PIN-like_dom_sf"/>
</dbReference>
<accession>A0A7C5U490</accession>
<dbReference type="PANTHER" id="PTHR35901">
    <property type="entry name" value="RIBONUCLEASE VAPC3"/>
    <property type="match status" value="1"/>
</dbReference>
<dbReference type="InterPro" id="IPR051619">
    <property type="entry name" value="TypeII_TA_RNase_PINc/VapC"/>
</dbReference>
<reference evidence="2" key="1">
    <citation type="journal article" date="2020" name="mSystems">
        <title>Genome- and Community-Level Interaction Insights into Carbon Utilization and Element Cycling Functions of Hydrothermarchaeota in Hydrothermal Sediment.</title>
        <authorList>
            <person name="Zhou Z."/>
            <person name="Liu Y."/>
            <person name="Xu W."/>
            <person name="Pan J."/>
            <person name="Luo Z.H."/>
            <person name="Li M."/>
        </authorList>
    </citation>
    <scope>NUCLEOTIDE SEQUENCE [LARGE SCALE GENOMIC DNA]</scope>
    <source>
        <strain evidence="2">SpSt-1084</strain>
    </source>
</reference>
<gene>
    <name evidence="2" type="ORF">ENM42_00425</name>
</gene>
<evidence type="ECO:0000313" key="2">
    <source>
        <dbReference type="EMBL" id="HHR40274.1"/>
    </source>
</evidence>
<dbReference type="CDD" id="cd09873">
    <property type="entry name" value="PIN_Pae0151-like"/>
    <property type="match status" value="1"/>
</dbReference>
<comment type="caution">
    <text evidence="2">The sequence shown here is derived from an EMBL/GenBank/DDBJ whole genome shotgun (WGS) entry which is preliminary data.</text>
</comment>
<dbReference type="SUPFAM" id="SSF88723">
    <property type="entry name" value="PIN domain-like"/>
    <property type="match status" value="1"/>
</dbReference>
<name>A0A7C5U490_CALS0</name>
<proteinExistence type="predicted"/>
<evidence type="ECO:0008006" key="3">
    <source>
        <dbReference type="Google" id="ProtNLM"/>
    </source>
</evidence>